<feature type="domain" description="Fe-S hydro-lyase tartrate dehydratase alpha-type catalytic" evidence="11">
    <location>
        <begin position="12"/>
        <end position="284"/>
    </location>
</feature>
<dbReference type="SUPFAM" id="SSF117457">
    <property type="entry name" value="FumA C-terminal domain-like"/>
    <property type="match status" value="1"/>
</dbReference>
<dbReference type="InterPro" id="IPR004646">
    <property type="entry name" value="Fe-S_hydro-lyase_TtdA-typ_cat"/>
</dbReference>
<comment type="subunit">
    <text evidence="4 10">Homodimer.</text>
</comment>
<dbReference type="EMBL" id="JAKMYX010000135">
    <property type="protein sequence ID" value="MDH5923847.1"/>
    <property type="molecule type" value="Genomic_DNA"/>
</dbReference>
<evidence type="ECO:0000313" key="17">
    <source>
        <dbReference type="EMBL" id="PMF30190.1"/>
    </source>
</evidence>
<evidence type="ECO:0000256" key="8">
    <source>
        <dbReference type="ARBA" id="ARBA00023014"/>
    </source>
</evidence>
<dbReference type="EMBL" id="JAUYVK010000001">
    <property type="protein sequence ID" value="MDP2488022.1"/>
    <property type="molecule type" value="Genomic_DNA"/>
</dbReference>
<evidence type="ECO:0000256" key="3">
    <source>
        <dbReference type="ARBA" id="ARBA00008876"/>
    </source>
</evidence>
<accession>A0A1C3IJF1</accession>
<reference evidence="13" key="6">
    <citation type="submission" date="2022-01" db="EMBL/GenBank/DDBJ databases">
        <title>Vibrio aestuarianus Clade A and Clade B isolates are associated with Pacific oyster (Crassostrea gigas) disease outbreaks across Ireland.</title>
        <authorList>
            <person name="Coyle N."/>
            <person name="O'Toole C."/>
            <person name="Thomas J.C.L."/>
            <person name="Ryder D."/>
            <person name="Cheslett D."/>
            <person name="Feist S."/>
            <person name="Bean T."/>
            <person name="Joseph A."/>
            <person name="Waina A."/>
            <person name="Feil E."/>
            <person name="Verner-Jeffreys D.W."/>
        </authorList>
    </citation>
    <scope>NUCLEOTIDE SEQUENCE</scope>
    <source>
        <strain evidence="13">S/17/14 A</strain>
    </source>
</reference>
<dbReference type="PANTHER" id="PTHR43351">
    <property type="entry name" value="L(+)-TARTRATE DEHYDRATASE SUBUNIT BETA"/>
    <property type="match status" value="1"/>
</dbReference>
<reference evidence="14" key="7">
    <citation type="submission" date="2023-07" db="EMBL/GenBank/DDBJ databases">
        <title>Genome content predicts the carbon catabolic preferences of heterotrophic bacteria.</title>
        <authorList>
            <person name="Gralka M."/>
        </authorList>
    </citation>
    <scope>NUCLEOTIDE SEQUENCE</scope>
    <source>
        <strain evidence="15">6E02</strain>
        <strain evidence="14">6E03</strain>
    </source>
</reference>
<dbReference type="EMBL" id="MCZF01000261">
    <property type="protein sequence ID" value="PMM43337.1"/>
    <property type="molecule type" value="Genomic_DNA"/>
</dbReference>
<evidence type="ECO:0000313" key="13">
    <source>
        <dbReference type="EMBL" id="MDH5923847.1"/>
    </source>
</evidence>
<keyword evidence="5 10" id="KW-0004">4Fe-4S</keyword>
<dbReference type="Proteomes" id="UP000244080">
    <property type="component" value="Unassembled WGS sequence"/>
</dbReference>
<keyword evidence="8 10" id="KW-0411">Iron-sulfur</keyword>
<dbReference type="Proteomes" id="UP001177883">
    <property type="component" value="Unassembled WGS sequence"/>
</dbReference>
<evidence type="ECO:0000256" key="7">
    <source>
        <dbReference type="ARBA" id="ARBA00023004"/>
    </source>
</evidence>
<accession>A0A0P6YJV2</accession>
<reference evidence="18" key="4">
    <citation type="journal article" date="2018" name="Nature">
        <title>A major lineage of non-tailed dsDNA viruses as unrecognized killers of marine bacteria.</title>
        <authorList>
            <person name="Kauffman K.M."/>
            <person name="Hussain F.A."/>
            <person name="Yang J."/>
            <person name="Arevalo P."/>
            <person name="Brown J.M."/>
            <person name="Chang W.K."/>
            <person name="VanInsberghe D."/>
            <person name="Elsherbini J."/>
            <person name="Sharma R.S."/>
            <person name="Cutler M.B."/>
            <person name="Kelly L."/>
            <person name="Polz M.F."/>
        </authorList>
    </citation>
    <scope>NUCLEOTIDE SEQUENCE</scope>
    <source>
        <strain evidence="18">10N.261.48.B5</strain>
        <strain evidence="17">10N.286.54.F3</strain>
    </source>
</reference>
<evidence type="ECO:0000313" key="14">
    <source>
        <dbReference type="EMBL" id="MDP2488022.1"/>
    </source>
</evidence>
<evidence type="ECO:0000256" key="6">
    <source>
        <dbReference type="ARBA" id="ARBA00022723"/>
    </source>
</evidence>
<evidence type="ECO:0000259" key="12">
    <source>
        <dbReference type="Pfam" id="PF05683"/>
    </source>
</evidence>
<keyword evidence="7 10" id="KW-0408">Iron</keyword>
<reference evidence="20 21" key="1">
    <citation type="submission" date="2016-07" db="EMBL/GenBank/DDBJ databases">
        <title>Nontailed viruses are major unrecognized killers of bacteria in the ocean.</title>
        <authorList>
            <person name="Kauffman K."/>
            <person name="Hussain F."/>
            <person name="Yang J."/>
            <person name="Arevalo P."/>
            <person name="Brown J."/>
            <person name="Cutler M."/>
            <person name="Kelly L."/>
            <person name="Polz M.F."/>
        </authorList>
    </citation>
    <scope>NUCLEOTIDE SEQUENCE [LARGE SCALE GENOMIC DNA]</scope>
    <source>
        <strain evidence="21">10N.261.48.B5</strain>
        <strain evidence="20">10N.286.54.F3</strain>
    </source>
</reference>
<dbReference type="GeneID" id="72396418"/>
<evidence type="ECO:0000256" key="4">
    <source>
        <dbReference type="ARBA" id="ARBA00011738"/>
    </source>
</evidence>
<dbReference type="EMBL" id="VTXL01000001">
    <property type="protein sequence ID" value="NOJ11506.1"/>
    <property type="molecule type" value="Genomic_DNA"/>
</dbReference>
<dbReference type="EMBL" id="PIGA01000029">
    <property type="protein sequence ID" value="PTP17539.1"/>
    <property type="molecule type" value="Genomic_DNA"/>
</dbReference>
<keyword evidence="9 10" id="KW-0456">Lyase</keyword>
<comment type="similarity">
    <text evidence="3 10">Belongs to the class-I fumarase family.</text>
</comment>
<dbReference type="AlphaFoldDB" id="A0A0P6YJV2"/>
<comment type="function">
    <text evidence="10">Catalyzes the reversible hydration of fumarate to (S)-malate.</text>
</comment>
<dbReference type="Proteomes" id="UP000235533">
    <property type="component" value="Unassembled WGS sequence"/>
</dbReference>
<organism evidence="18 21">
    <name type="scientific">Vibrio splendidus</name>
    <dbReference type="NCBI Taxonomy" id="29497"/>
    <lineage>
        <taxon>Bacteria</taxon>
        <taxon>Pseudomonadati</taxon>
        <taxon>Pseudomonadota</taxon>
        <taxon>Gammaproteobacteria</taxon>
        <taxon>Vibrionales</taxon>
        <taxon>Vibrionaceae</taxon>
        <taxon>Vibrio</taxon>
    </lineage>
</organism>
<reference evidence="16 23" key="5">
    <citation type="submission" date="2019-09" db="EMBL/GenBank/DDBJ databases">
        <title>Draft genome sequencing and comparative genomics of hatchery-associated Vibrios.</title>
        <authorList>
            <person name="Kehlet-Delgado H."/>
            <person name="Mueller R.S."/>
        </authorList>
    </citation>
    <scope>NUCLEOTIDE SEQUENCE [LARGE SCALE GENOMIC DNA]</scope>
    <source>
        <strain evidence="16 23">99-70-13A3</strain>
    </source>
</reference>
<dbReference type="Gene3D" id="3.20.130.10">
    <property type="entry name" value="Fe-S hydro-lyase, tartrate dehydratase beta-type, catalytic domain"/>
    <property type="match status" value="1"/>
</dbReference>
<dbReference type="GO" id="GO:0046872">
    <property type="term" value="F:metal ion binding"/>
    <property type="evidence" value="ECO:0007669"/>
    <property type="project" value="UniProtKB-UniRule"/>
</dbReference>
<name>A0A0P6YJV2_VIBSP</name>
<evidence type="ECO:0000256" key="2">
    <source>
        <dbReference type="ARBA" id="ARBA00001966"/>
    </source>
</evidence>
<dbReference type="Pfam" id="PF05683">
    <property type="entry name" value="Fumerase_C"/>
    <property type="match status" value="1"/>
</dbReference>
<gene>
    <name evidence="18" type="ORF">BCT54_00635</name>
    <name evidence="17" type="ORF">BCV19_23670</name>
    <name evidence="19" type="ORF">CWO36_16995</name>
    <name evidence="16" type="ORF">F0234_01880</name>
    <name evidence="13" type="ORF">L8R85_22760</name>
    <name evidence="14" type="ORF">Q8W38_01650</name>
    <name evidence="15" type="ORF">Q8W42_08825</name>
</gene>
<evidence type="ECO:0000259" key="11">
    <source>
        <dbReference type="Pfam" id="PF05681"/>
    </source>
</evidence>
<dbReference type="GO" id="GO:0006091">
    <property type="term" value="P:generation of precursor metabolites and energy"/>
    <property type="evidence" value="ECO:0007669"/>
    <property type="project" value="InterPro"/>
</dbReference>
<comment type="cofactor">
    <cofactor evidence="2 10">
        <name>[4Fe-4S] cluster</name>
        <dbReference type="ChEBI" id="CHEBI:49883"/>
    </cofactor>
</comment>
<evidence type="ECO:0000313" key="23">
    <source>
        <dbReference type="Proteomes" id="UP000519158"/>
    </source>
</evidence>
<dbReference type="NCBIfam" id="TIGR00723">
    <property type="entry name" value="ttdB_fumA_fumB"/>
    <property type="match status" value="1"/>
</dbReference>
<dbReference type="InterPro" id="IPR036660">
    <property type="entry name" value="Fe-S_hydroAse_TtdB_cat_sf"/>
</dbReference>
<dbReference type="PIRSF" id="PIRSF001394">
    <property type="entry name" value="Fe_dep_fumar_hy"/>
    <property type="match status" value="1"/>
</dbReference>
<comment type="catalytic activity">
    <reaction evidence="1 10">
        <text>(S)-malate = fumarate + H2O</text>
        <dbReference type="Rhea" id="RHEA:12460"/>
        <dbReference type="ChEBI" id="CHEBI:15377"/>
        <dbReference type="ChEBI" id="CHEBI:15589"/>
        <dbReference type="ChEBI" id="CHEBI:29806"/>
        <dbReference type="EC" id="4.2.1.2"/>
    </reaction>
</comment>
<reference evidence="19 22" key="3">
    <citation type="submission" date="2017-11" db="EMBL/GenBank/DDBJ databases">
        <title>Population delineation of vibrios coincides with oyster pathogenicity.</title>
        <authorList>
            <person name="Bruto M."/>
            <person name="Labreuche Y."/>
            <person name="James A."/>
            <person name="Piel D."/>
            <person name="Chenivesse S."/>
            <person name="Petton B."/>
            <person name="Polz M.F."/>
            <person name="Le Roux F."/>
        </authorList>
    </citation>
    <scope>NUCLEOTIDE SEQUENCE [LARGE SCALE GENOMIC DNA]</scope>
    <source>
        <strain evidence="19 22">1F_55</strain>
    </source>
</reference>
<comment type="caution">
    <text evidence="18">The sequence shown here is derived from an EMBL/GenBank/DDBJ whole genome shotgun (WGS) entry which is preliminary data.</text>
</comment>
<evidence type="ECO:0000256" key="1">
    <source>
        <dbReference type="ARBA" id="ARBA00000929"/>
    </source>
</evidence>
<dbReference type="Proteomes" id="UP000235405">
    <property type="component" value="Unassembled WGS sequence"/>
</dbReference>
<dbReference type="Proteomes" id="UP000519158">
    <property type="component" value="Unassembled WGS sequence"/>
</dbReference>
<dbReference type="Pfam" id="PF05681">
    <property type="entry name" value="Fumerase"/>
    <property type="match status" value="1"/>
</dbReference>
<evidence type="ECO:0000313" key="15">
    <source>
        <dbReference type="EMBL" id="MDP2500811.1"/>
    </source>
</evidence>
<keyword evidence="6 10" id="KW-0479">Metal-binding</keyword>
<evidence type="ECO:0000313" key="19">
    <source>
        <dbReference type="EMBL" id="PTP17539.1"/>
    </source>
</evidence>
<reference evidence="18" key="2">
    <citation type="submission" date="2016-07" db="EMBL/GenBank/DDBJ databases">
        <authorList>
            <person name="Wan K."/>
            <person name="Booth B."/>
            <person name="Spirohn K."/>
            <person name="Hao T."/>
            <person name="Hu Y."/>
            <person name="Calderwood M."/>
            <person name="Hill D."/>
            <person name="Mohr S."/>
            <person name="Vidal M."/>
            <person name="Celniker S."/>
            <person name="Perrimon N."/>
        </authorList>
    </citation>
    <scope>NUCLEOTIDE SEQUENCE</scope>
    <source>
        <strain evidence="18">10N.261.48.B5</strain>
        <strain evidence="17">10N.286.54.F3</strain>
    </source>
</reference>
<evidence type="ECO:0000313" key="20">
    <source>
        <dbReference type="Proteomes" id="UP000235405"/>
    </source>
</evidence>
<dbReference type="Proteomes" id="UP001177935">
    <property type="component" value="Unassembled WGS sequence"/>
</dbReference>
<dbReference type="OrthoDB" id="9798978at2"/>
<sequence length="505" mass="54726">MTVIRKQDVISSVADALQYISYYHPLDFVQALEKAYEKEESQAAKDAIAQILINSRMSAEGHRPICQDTGIVTCFVNIGMDVRWETDQTVQQMVDEGVRQAYNNPDNPLRASVLMDPAGKRINTKDNTPAVVHINMVPGNKVEIQIAAKGGGSENKTKMVMLNPSDDIAEWVEKTLPTMGAGWCPPGMLGIGIGGTAEKAAVLAKESLMEHIDIQDLIDKGPENAEEELRLDIFNRVNKLGIGAQGLGGLTTVVDVKIKTAPTHAASKPVCLIPNCAATRHVHFTLDGSGPAELTPPKLEEWPDITWEAGANTRRVNLDEITKEDVQEWKTGETVLLSGKILTGRDAAHKRIQGMLESGEGLPEGVDLKGKFIYYVGPVDAVRDEAVGPAGPTTSTRMDKFTDMMLEETGIMGMIGKAERGPATVESIKQHKSVYLMAVGGAAYLVAKAIKKARVVAFEDLGMEAIYEFEVEDMPVTVAVDSNGVNAHQIGPDTWKVKIAEAEKA</sequence>
<dbReference type="InterPro" id="IPR004647">
    <property type="entry name" value="Fe-S_hydro-lyase_TtdB-typ_cat"/>
</dbReference>
<dbReference type="Proteomes" id="UP001159663">
    <property type="component" value="Unassembled WGS sequence"/>
</dbReference>
<evidence type="ECO:0000256" key="10">
    <source>
        <dbReference type="PIRNR" id="PIRNR001394"/>
    </source>
</evidence>
<protein>
    <recommendedName>
        <fullName evidence="10">Fumarate hydratase class I</fullName>
        <ecNumber evidence="10">4.2.1.2</ecNumber>
    </recommendedName>
</protein>
<dbReference type="PANTHER" id="PTHR43351:SF2">
    <property type="entry name" value="L(+)-TARTRATE DEHYDRATASE SUBUNIT BETA-RELATED"/>
    <property type="match status" value="1"/>
</dbReference>
<evidence type="ECO:0000256" key="9">
    <source>
        <dbReference type="ARBA" id="ARBA00023239"/>
    </source>
</evidence>
<dbReference type="InterPro" id="IPR011167">
    <property type="entry name" value="Fe_dep_fumarate_hydratase"/>
</dbReference>
<evidence type="ECO:0000313" key="21">
    <source>
        <dbReference type="Proteomes" id="UP000235533"/>
    </source>
</evidence>
<evidence type="ECO:0000256" key="5">
    <source>
        <dbReference type="ARBA" id="ARBA00022485"/>
    </source>
</evidence>
<dbReference type="EC" id="4.2.1.2" evidence="10"/>
<dbReference type="NCBIfam" id="TIGR00722">
    <property type="entry name" value="ttdA_fumA_fumB"/>
    <property type="match status" value="1"/>
</dbReference>
<evidence type="ECO:0000313" key="18">
    <source>
        <dbReference type="EMBL" id="PMM43337.1"/>
    </source>
</evidence>
<dbReference type="EMBL" id="JAUYVL010000003">
    <property type="protein sequence ID" value="MDP2500811.1"/>
    <property type="molecule type" value="Genomic_DNA"/>
</dbReference>
<feature type="domain" description="Fe-S hydro-lyase tartrate dehydratase beta-type catalytic" evidence="12">
    <location>
        <begin position="288"/>
        <end position="489"/>
    </location>
</feature>
<dbReference type="EMBL" id="MCSW01000055">
    <property type="protein sequence ID" value="PMF30190.1"/>
    <property type="molecule type" value="Genomic_DNA"/>
</dbReference>
<proteinExistence type="inferred from homology"/>
<dbReference type="RefSeq" id="WP_004734730.1">
    <property type="nucleotide sequence ID" value="NZ_AP025508.1"/>
</dbReference>
<evidence type="ECO:0000313" key="22">
    <source>
        <dbReference type="Proteomes" id="UP000244080"/>
    </source>
</evidence>
<dbReference type="GO" id="GO:0051539">
    <property type="term" value="F:4 iron, 4 sulfur cluster binding"/>
    <property type="evidence" value="ECO:0007669"/>
    <property type="project" value="UniProtKB-UniRule"/>
</dbReference>
<evidence type="ECO:0000313" key="16">
    <source>
        <dbReference type="EMBL" id="NOJ11506.1"/>
    </source>
</evidence>
<dbReference type="GO" id="GO:0004333">
    <property type="term" value="F:fumarate hydratase activity"/>
    <property type="evidence" value="ECO:0007669"/>
    <property type="project" value="UniProtKB-UniRule"/>
</dbReference>